<keyword evidence="6 8" id="KW-0807">Transducer</keyword>
<evidence type="ECO:0000256" key="6">
    <source>
        <dbReference type="ARBA" id="ARBA00023224"/>
    </source>
</evidence>
<dbReference type="EMBL" id="JAPUBN010000018">
    <property type="protein sequence ID" value="MCZ2722556.1"/>
    <property type="molecule type" value="Genomic_DNA"/>
</dbReference>
<keyword evidence="5 9" id="KW-0472">Membrane</keyword>
<evidence type="ECO:0000256" key="5">
    <source>
        <dbReference type="ARBA" id="ARBA00023136"/>
    </source>
</evidence>
<keyword evidence="4 9" id="KW-1133">Transmembrane helix</keyword>
<evidence type="ECO:0000313" key="13">
    <source>
        <dbReference type="Proteomes" id="UP001149719"/>
    </source>
</evidence>
<evidence type="ECO:0000313" key="12">
    <source>
        <dbReference type="EMBL" id="MCZ2722556.1"/>
    </source>
</evidence>
<feature type="transmembrane region" description="Helical" evidence="9">
    <location>
        <begin position="15"/>
        <end position="34"/>
    </location>
</feature>
<protein>
    <submittedName>
        <fullName evidence="12">Methyl-accepting chemotaxis protein</fullName>
    </submittedName>
</protein>
<evidence type="ECO:0000256" key="8">
    <source>
        <dbReference type="PROSITE-ProRule" id="PRU00284"/>
    </source>
</evidence>
<evidence type="ECO:0000256" key="1">
    <source>
        <dbReference type="ARBA" id="ARBA00004651"/>
    </source>
</evidence>
<dbReference type="InterPro" id="IPR004089">
    <property type="entry name" value="MCPsignal_dom"/>
</dbReference>
<name>A0ABT4JW00_9GAMM</name>
<accession>A0ABT4JW00</accession>
<dbReference type="Gene3D" id="3.30.450.20">
    <property type="entry name" value="PAS domain"/>
    <property type="match status" value="1"/>
</dbReference>
<keyword evidence="13" id="KW-1185">Reference proteome</keyword>
<evidence type="ECO:0000256" key="4">
    <source>
        <dbReference type="ARBA" id="ARBA00022989"/>
    </source>
</evidence>
<feature type="domain" description="Methyl-accepting transducer" evidence="10">
    <location>
        <begin position="274"/>
        <end position="510"/>
    </location>
</feature>
<dbReference type="Gene3D" id="1.10.287.950">
    <property type="entry name" value="Methyl-accepting chemotaxis protein"/>
    <property type="match status" value="1"/>
</dbReference>
<dbReference type="InterPro" id="IPR003660">
    <property type="entry name" value="HAMP_dom"/>
</dbReference>
<dbReference type="CDD" id="cd11386">
    <property type="entry name" value="MCP_signal"/>
    <property type="match status" value="1"/>
</dbReference>
<dbReference type="Pfam" id="PF00672">
    <property type="entry name" value="HAMP"/>
    <property type="match status" value="1"/>
</dbReference>
<feature type="domain" description="HAMP" evidence="11">
    <location>
        <begin position="215"/>
        <end position="269"/>
    </location>
</feature>
<dbReference type="PANTHER" id="PTHR32089">
    <property type="entry name" value="METHYL-ACCEPTING CHEMOTAXIS PROTEIN MCPB"/>
    <property type="match status" value="1"/>
</dbReference>
<evidence type="ECO:0000256" key="2">
    <source>
        <dbReference type="ARBA" id="ARBA00022475"/>
    </source>
</evidence>
<evidence type="ECO:0000256" key="7">
    <source>
        <dbReference type="ARBA" id="ARBA00029447"/>
    </source>
</evidence>
<dbReference type="SUPFAM" id="SSF58104">
    <property type="entry name" value="Methyl-accepting chemotaxis protein (MCP) signaling domain"/>
    <property type="match status" value="1"/>
</dbReference>
<keyword evidence="2" id="KW-1003">Cell membrane</keyword>
<feature type="transmembrane region" description="Helical" evidence="9">
    <location>
        <begin position="194"/>
        <end position="214"/>
    </location>
</feature>
<comment type="caution">
    <text evidence="12">The sequence shown here is derived from an EMBL/GenBank/DDBJ whole genome shotgun (WGS) entry which is preliminary data.</text>
</comment>
<dbReference type="Pfam" id="PF00015">
    <property type="entry name" value="MCPsignal"/>
    <property type="match status" value="1"/>
</dbReference>
<evidence type="ECO:0000256" key="3">
    <source>
        <dbReference type="ARBA" id="ARBA00022692"/>
    </source>
</evidence>
<dbReference type="RefSeq" id="WP_269126265.1">
    <property type="nucleotide sequence ID" value="NZ_JAPUBN010000018.1"/>
</dbReference>
<sequence length="549" mass="59960">MKFSSFRSVSINTRLTGLLTCVFLSMLIILSLALKSNKEGMQEERFLKTQNVVEVAYDVVTHFYDLSQSGELTTEVAQDLAKSTLQNMRYSGDEYYFLQDYSASIIMHPISPSLIGKDLTKTTDANGKRIFADIVSVAKKEGEGFIEYVWPKPGSETPVAKVAYVKGFDGWGWIVGSGVYLDDLDAHFYEAAKFFVSVCILLLMSALILSYFVLRSIVVPLTQIQETMRGIADGEGDLTIQLSEAGNDRITSIARAYNRFTQRLSTTLSHATSLFIEVDKKSADLRESADVSLGVVEERAKAFESISEIIMRIKEIEADVKSHSSASLALANEAKEKAQDSQASIERTMASTQELSKELEVSVQSVVQLESESQNIGAVLDVISGIAEQTNLLALNAAIEAARAGEHGRGFAVVADEVRGLASRTQSSTEEIQAMISKLQKGASEAESRITSGHEKFKSASEEISETAEALYSIINSVNDISKAGELISESVASQGRSVEELDAMNEKVASLSLVAAQQTQSNVRHCEDLVVLADQAREVISTFKLNEK</sequence>
<dbReference type="InterPro" id="IPR033480">
    <property type="entry name" value="sCache_2"/>
</dbReference>
<comment type="similarity">
    <text evidence="7">Belongs to the methyl-accepting chemotaxis (MCP) protein family.</text>
</comment>
<dbReference type="PROSITE" id="PS50885">
    <property type="entry name" value="HAMP"/>
    <property type="match status" value="1"/>
</dbReference>
<organism evidence="12 13">
    <name type="scientific">Marinomonas phaeophyticola</name>
    <dbReference type="NCBI Taxonomy" id="3004091"/>
    <lineage>
        <taxon>Bacteria</taxon>
        <taxon>Pseudomonadati</taxon>
        <taxon>Pseudomonadota</taxon>
        <taxon>Gammaproteobacteria</taxon>
        <taxon>Oceanospirillales</taxon>
        <taxon>Oceanospirillaceae</taxon>
        <taxon>Marinomonas</taxon>
    </lineage>
</organism>
<gene>
    <name evidence="12" type="ORF">O1D97_13295</name>
</gene>
<dbReference type="Proteomes" id="UP001149719">
    <property type="component" value="Unassembled WGS sequence"/>
</dbReference>
<dbReference type="CDD" id="cd06225">
    <property type="entry name" value="HAMP"/>
    <property type="match status" value="1"/>
</dbReference>
<dbReference type="SMART" id="SM01049">
    <property type="entry name" value="Cache_2"/>
    <property type="match status" value="1"/>
</dbReference>
<dbReference type="Gene3D" id="6.10.340.10">
    <property type="match status" value="1"/>
</dbReference>
<keyword evidence="3 9" id="KW-0812">Transmembrane</keyword>
<reference evidence="12" key="1">
    <citation type="submission" date="2022-12" db="EMBL/GenBank/DDBJ databases">
        <title>Marinomonas 15G1-11 sp. nov, isolated from marine algae.</title>
        <authorList>
            <person name="Butt M."/>
            <person name="Choi D.G."/>
            <person name="Kim J.M."/>
            <person name="Lee J.K."/>
            <person name="Baek J.H."/>
            <person name="Jeon C.O."/>
        </authorList>
    </citation>
    <scope>NUCLEOTIDE SEQUENCE</scope>
    <source>
        <strain evidence="12">15G1-11</strain>
    </source>
</reference>
<dbReference type="Pfam" id="PF17200">
    <property type="entry name" value="sCache_2"/>
    <property type="match status" value="1"/>
</dbReference>
<dbReference type="PANTHER" id="PTHR32089:SF119">
    <property type="entry name" value="METHYL-ACCEPTING CHEMOTAXIS PROTEIN CTPL"/>
    <property type="match status" value="1"/>
</dbReference>
<proteinExistence type="inferred from homology"/>
<dbReference type="SMART" id="SM00304">
    <property type="entry name" value="HAMP"/>
    <property type="match status" value="1"/>
</dbReference>
<dbReference type="SMART" id="SM00283">
    <property type="entry name" value="MA"/>
    <property type="match status" value="1"/>
</dbReference>
<evidence type="ECO:0000259" key="10">
    <source>
        <dbReference type="PROSITE" id="PS50111"/>
    </source>
</evidence>
<evidence type="ECO:0000256" key="9">
    <source>
        <dbReference type="SAM" id="Phobius"/>
    </source>
</evidence>
<evidence type="ECO:0000259" key="11">
    <source>
        <dbReference type="PROSITE" id="PS50885"/>
    </source>
</evidence>
<dbReference type="PROSITE" id="PS50111">
    <property type="entry name" value="CHEMOTAXIS_TRANSDUC_2"/>
    <property type="match status" value="1"/>
</dbReference>
<comment type="subcellular location">
    <subcellularLocation>
        <location evidence="1">Cell membrane</location>
        <topology evidence="1">Multi-pass membrane protein</topology>
    </subcellularLocation>
</comment>